<comment type="caution">
    <text evidence="1">The sequence shown here is derived from an EMBL/GenBank/DDBJ whole genome shotgun (WGS) entry which is preliminary data.</text>
</comment>
<protein>
    <recommendedName>
        <fullName evidence="3">Outer envelope pore protein 24, chloroplastic</fullName>
    </recommendedName>
</protein>
<reference evidence="1 2" key="1">
    <citation type="submission" date="2018-06" db="EMBL/GenBank/DDBJ databases">
        <title>The Genome of Cuscuta australis (Dodder) Provides Insight into the Evolution of Plant Parasitism.</title>
        <authorList>
            <person name="Liu H."/>
        </authorList>
    </citation>
    <scope>NUCLEOTIDE SEQUENCE [LARGE SCALE GENOMIC DNA]</scope>
    <source>
        <strain evidence="2">cv. Yunnan</strain>
        <tissue evidence="1">Vines</tissue>
    </source>
</reference>
<evidence type="ECO:0008006" key="3">
    <source>
        <dbReference type="Google" id="ProtNLM"/>
    </source>
</evidence>
<sequence length="211" mass="23353">MIRTSVRGRYENGTNGAVASAIVNAGDVELKANATFTTSPAFEDLSLSVENPGSFVVDYSIPKKDVRFQFMNSVRLLRKQVNLTYSHWRGDNRIQLDGTLVIDSANKLSASFEANTGNCKVKHSYKHRGGLVTFEPSYDFGNNSWDVSISRRVLDGDLVRASYQSSSKVLEVDWCRNTSMDGNFKVSASVNLAEPTKPPTLRAESIITFDL</sequence>
<name>A0A328DMU5_9ASTE</name>
<gene>
    <name evidence="1" type="ORF">DM860_004859</name>
</gene>
<evidence type="ECO:0000313" key="2">
    <source>
        <dbReference type="Proteomes" id="UP000249390"/>
    </source>
</evidence>
<keyword evidence="2" id="KW-1185">Reference proteome</keyword>
<dbReference type="PANTHER" id="PTHR35284">
    <property type="entry name" value="OUTER ENVELOPE PORE PROTEIN 24A, CHLOROPLASTIC-RELATED"/>
    <property type="match status" value="1"/>
</dbReference>
<dbReference type="InterPro" id="IPR034626">
    <property type="entry name" value="OEP24"/>
</dbReference>
<organism evidence="1 2">
    <name type="scientific">Cuscuta australis</name>
    <dbReference type="NCBI Taxonomy" id="267555"/>
    <lineage>
        <taxon>Eukaryota</taxon>
        <taxon>Viridiplantae</taxon>
        <taxon>Streptophyta</taxon>
        <taxon>Embryophyta</taxon>
        <taxon>Tracheophyta</taxon>
        <taxon>Spermatophyta</taxon>
        <taxon>Magnoliopsida</taxon>
        <taxon>eudicotyledons</taxon>
        <taxon>Gunneridae</taxon>
        <taxon>Pentapetalae</taxon>
        <taxon>asterids</taxon>
        <taxon>lamiids</taxon>
        <taxon>Solanales</taxon>
        <taxon>Convolvulaceae</taxon>
        <taxon>Cuscuteae</taxon>
        <taxon>Cuscuta</taxon>
        <taxon>Cuscuta subgen. Grammica</taxon>
        <taxon>Cuscuta sect. Cleistogrammica</taxon>
    </lineage>
</organism>
<dbReference type="PANTHER" id="PTHR35284:SF5">
    <property type="entry name" value="OUTER ENVELOPE PORE PROTEIN 24, CHLOROPLASTIC-LIKE"/>
    <property type="match status" value="1"/>
</dbReference>
<dbReference type="Proteomes" id="UP000249390">
    <property type="component" value="Unassembled WGS sequence"/>
</dbReference>
<proteinExistence type="predicted"/>
<accession>A0A328DMU5</accession>
<dbReference type="GO" id="GO:0034765">
    <property type="term" value="P:regulation of monoatomic ion transmembrane transport"/>
    <property type="evidence" value="ECO:0007669"/>
    <property type="project" value="InterPro"/>
</dbReference>
<dbReference type="AlphaFoldDB" id="A0A328DMU5"/>
<dbReference type="EMBL" id="NQVE01000122">
    <property type="protein sequence ID" value="RAL46580.1"/>
    <property type="molecule type" value="Genomic_DNA"/>
</dbReference>
<evidence type="ECO:0000313" key="1">
    <source>
        <dbReference type="EMBL" id="RAL46580.1"/>
    </source>
</evidence>
<dbReference type="GO" id="GO:0022843">
    <property type="term" value="F:voltage-gated monoatomic cation channel activity"/>
    <property type="evidence" value="ECO:0007669"/>
    <property type="project" value="InterPro"/>
</dbReference>